<dbReference type="EMBL" id="LITU01000023">
    <property type="protein sequence ID" value="KOY18088.1"/>
    <property type="molecule type" value="Genomic_DNA"/>
</dbReference>
<dbReference type="PATRIC" id="fig|1705561.3.peg.6826"/>
<keyword evidence="2" id="KW-1185">Reference proteome</keyword>
<proteinExistence type="predicted"/>
<dbReference type="Proteomes" id="UP000037688">
    <property type="component" value="Unassembled WGS sequence"/>
</dbReference>
<dbReference type="Pfam" id="PF10750">
    <property type="entry name" value="DUF2536"/>
    <property type="match status" value="1"/>
</dbReference>
<name>A0A0M9BSC8_9BACL</name>
<accession>A0A0M9BSC8</accession>
<organism evidence="1 2">
    <name type="scientific">Paenibacillus xylanivorans</name>
    <dbReference type="NCBI Taxonomy" id="1705561"/>
    <lineage>
        <taxon>Bacteria</taxon>
        <taxon>Bacillati</taxon>
        <taxon>Bacillota</taxon>
        <taxon>Bacilli</taxon>
        <taxon>Bacillales</taxon>
        <taxon>Paenibacillaceae</taxon>
        <taxon>Paenibacillus</taxon>
    </lineage>
</organism>
<evidence type="ECO:0008006" key="3">
    <source>
        <dbReference type="Google" id="ProtNLM"/>
    </source>
</evidence>
<evidence type="ECO:0000313" key="2">
    <source>
        <dbReference type="Proteomes" id="UP000037688"/>
    </source>
</evidence>
<dbReference type="RefSeq" id="WP_053779304.1">
    <property type="nucleotide sequence ID" value="NZ_LITU01000023.1"/>
</dbReference>
<dbReference type="InterPro" id="IPR019686">
    <property type="entry name" value="DUF2536"/>
</dbReference>
<comment type="caution">
    <text evidence="1">The sequence shown here is derived from an EMBL/GenBank/DDBJ whole genome shotgun (WGS) entry which is preliminary data.</text>
</comment>
<protein>
    <recommendedName>
        <fullName evidence="3">DUF2536 domain-containing protein</fullName>
    </recommendedName>
</protein>
<sequence>MEITLDIIKDKVECLQAYDFNELERAIEDRIGMNKALLLRVKQVQHQVTFDPLRNKMLYSAVVHFSAE</sequence>
<evidence type="ECO:0000313" key="1">
    <source>
        <dbReference type="EMBL" id="KOY18088.1"/>
    </source>
</evidence>
<gene>
    <name evidence="1" type="ORF">AMS66_02590</name>
</gene>
<reference evidence="1 2" key="1">
    <citation type="submission" date="2015-08" db="EMBL/GenBank/DDBJ databases">
        <title>Draft genome sequence of cellulolytic and xylanolytic Paenibacillus sp. A59, isolated from a decaying forest soil from Patagonia, Argentina.</title>
        <authorList>
            <person name="Ghio S."/>
            <person name="Caceres A.M."/>
            <person name="Talia P."/>
            <person name="Grasso D."/>
            <person name="Campos E."/>
        </authorList>
    </citation>
    <scope>NUCLEOTIDE SEQUENCE [LARGE SCALE GENOMIC DNA]</scope>
    <source>
        <strain evidence="1 2">A59</strain>
    </source>
</reference>
<dbReference type="AlphaFoldDB" id="A0A0M9BSC8"/>
<dbReference type="OrthoDB" id="2454327at2"/>